<evidence type="ECO:0000259" key="3">
    <source>
        <dbReference type="Pfam" id="PF00149"/>
    </source>
</evidence>
<dbReference type="InterPro" id="IPR004843">
    <property type="entry name" value="Calcineurin-like_PHP"/>
</dbReference>
<keyword evidence="1 2" id="KW-0732">Signal</keyword>
<dbReference type="Gene3D" id="3.40.50.12090">
    <property type="match status" value="1"/>
</dbReference>
<feature type="domain" description="Calcineurin-like phosphoesterase" evidence="3">
    <location>
        <begin position="48"/>
        <end position="280"/>
    </location>
</feature>
<dbReference type="Pfam" id="PF02872">
    <property type="entry name" value="5_nucleotid_C"/>
    <property type="match status" value="1"/>
</dbReference>
<dbReference type="GO" id="GO:0030288">
    <property type="term" value="C:outer membrane-bounded periplasmic space"/>
    <property type="evidence" value="ECO:0007669"/>
    <property type="project" value="TreeGrafter"/>
</dbReference>
<protein>
    <submittedName>
        <fullName evidence="5">Bifunctional metallophosphatase/5'-nucleotidase</fullName>
    </submittedName>
</protein>
<dbReference type="SUPFAM" id="SSF55816">
    <property type="entry name" value="5'-nucleotidase (syn. UDP-sugar hydrolase), C-terminal domain"/>
    <property type="match status" value="1"/>
</dbReference>
<evidence type="ECO:0000256" key="1">
    <source>
        <dbReference type="ARBA" id="ARBA00022729"/>
    </source>
</evidence>
<dbReference type="GO" id="GO:0008768">
    <property type="term" value="F:UDP-sugar diphosphatase activity"/>
    <property type="evidence" value="ECO:0007669"/>
    <property type="project" value="TreeGrafter"/>
</dbReference>
<dbReference type="PANTHER" id="PTHR11575:SF24">
    <property type="entry name" value="5'-NUCLEOTIDASE"/>
    <property type="match status" value="1"/>
</dbReference>
<dbReference type="Proteomes" id="UP000323221">
    <property type="component" value="Unassembled WGS sequence"/>
</dbReference>
<dbReference type="InterPro" id="IPR008334">
    <property type="entry name" value="5'-Nucleotdase_C"/>
</dbReference>
<evidence type="ECO:0000313" key="5">
    <source>
        <dbReference type="EMBL" id="KAA6435151.1"/>
    </source>
</evidence>
<dbReference type="InterPro" id="IPR029052">
    <property type="entry name" value="Metallo-depent_PP-like"/>
</dbReference>
<dbReference type="RefSeq" id="WP_146355752.1">
    <property type="nucleotide sequence ID" value="NZ_VOIR01000012.1"/>
</dbReference>
<feature type="signal peptide" evidence="2">
    <location>
        <begin position="1"/>
        <end position="30"/>
    </location>
</feature>
<evidence type="ECO:0000259" key="4">
    <source>
        <dbReference type="Pfam" id="PF02872"/>
    </source>
</evidence>
<dbReference type="InterPro" id="IPR036907">
    <property type="entry name" value="5'-Nucleotdase_C_sf"/>
</dbReference>
<gene>
    <name evidence="5" type="ORF">FQ330_05180</name>
</gene>
<accession>A0A5M8QJ33</accession>
<reference evidence="5 6" key="1">
    <citation type="submission" date="2019-08" db="EMBL/GenBank/DDBJ databases">
        <title>Agrococcus lahaulensis sp. nov., isolated from a cold desert of the Indian Himalayas.</title>
        <authorList>
            <person name="Qu J.H."/>
        </authorList>
    </citation>
    <scope>NUCLEOTIDE SEQUENCE [LARGE SCALE GENOMIC DNA]</scope>
    <source>
        <strain evidence="5 6">NS18</strain>
    </source>
</reference>
<comment type="caution">
    <text evidence="5">The sequence shown here is derived from an EMBL/GenBank/DDBJ whole genome shotgun (WGS) entry which is preliminary data.</text>
</comment>
<dbReference type="Pfam" id="PF00149">
    <property type="entry name" value="Metallophos"/>
    <property type="match status" value="1"/>
</dbReference>
<dbReference type="OrthoDB" id="1016457at2"/>
<dbReference type="Pfam" id="PF04122">
    <property type="entry name" value="CW_binding_2"/>
    <property type="match status" value="3"/>
</dbReference>
<dbReference type="Gene3D" id="3.60.21.10">
    <property type="match status" value="1"/>
</dbReference>
<dbReference type="PANTHER" id="PTHR11575">
    <property type="entry name" value="5'-NUCLEOTIDASE-RELATED"/>
    <property type="match status" value="1"/>
</dbReference>
<organism evidence="5 6">
    <name type="scientific">Agrococcus sediminis</name>
    <dbReference type="NCBI Taxonomy" id="2599924"/>
    <lineage>
        <taxon>Bacteria</taxon>
        <taxon>Bacillati</taxon>
        <taxon>Actinomycetota</taxon>
        <taxon>Actinomycetes</taxon>
        <taxon>Micrococcales</taxon>
        <taxon>Microbacteriaceae</taxon>
        <taxon>Agrococcus</taxon>
    </lineage>
</organism>
<dbReference type="InterPro" id="IPR006179">
    <property type="entry name" value="5_nucleotidase/apyrase"/>
</dbReference>
<proteinExistence type="predicted"/>
<evidence type="ECO:0000256" key="2">
    <source>
        <dbReference type="SAM" id="SignalP"/>
    </source>
</evidence>
<dbReference type="Gene3D" id="3.90.780.10">
    <property type="entry name" value="5'-Nucleotidase, C-terminal domain"/>
    <property type="match status" value="1"/>
</dbReference>
<dbReference type="AlphaFoldDB" id="A0A5M8QJ33"/>
<dbReference type="SUPFAM" id="SSF56300">
    <property type="entry name" value="Metallo-dependent phosphatases"/>
    <property type="match status" value="1"/>
</dbReference>
<sequence>MNNHFKRNLAAGAACAVGLGLLVAPSAALATDGGGDTPADAHGTVVNLIHFNDFHGRIDSNTVSFAGTVEQLRAEQGDANSLVISGGDSIGASLYASAVQQDAPTIDVLNALELEASAAGNHEFDRGIDDLQGRVDERADFPILAANATRDGAPIGDSYATFSVGEGDDAVTVAVIGAVTEETPSLVDPSGIAGVEFGDPVAAVNAVAAQLSDGDATNGEADLIVAEYHEGAQATLAPNAPQEEQAAALTAAMADSDAFRAIVEDTAPEVDAIFNGHTHQSYSWLAPAPDGSEQDVRPIIQTSSYGAQLGQLVATVDPATSVASFDLARIVPRTQTPQDELIATYPRVAAVAEITEAALEQAAVIGQEPLGEITGDITTAFTADERDDRGSASTMGTLVANMLRDQLAPENRGGAEIGITNPGGLRAELLYEAGEGETEDGIVTVGEAAAVLPFANNLWTTTLTGEQLRVVLEQQWQRNAAGEVPSRAYLQLGLSDNVEYTYDSTLAEGSRITGIWVDGAEVAADDTYRVAVPSFLLSGGDNFRGLIAGTDDRDSGLVDSEAFAAYIEAQSPISPDFSRRQLEVVGLPTAPVAIGAPVSLTVNEIDLTSLGTPVSTELELHYGDELLGTFPVVDDSATVEFEAPLPVAGDRFELRTASGTAVPFSMPIALTTERLDGVNRYETAVQVSQDAYPGGAPVVYVASGQLFPDALTAGPAAAHEGGPVLLTRLTEAPEVVLDEIERLGAARVVIVGGEPSISAETEAQIAAIASVEQVDRLGGSDRYHTSRLVAEYAFEGAEGAYVAAGTRFPDGLSAGAAAGHLDWPLLLVSTSTEVPEATTALLDELGADRIRIAGSAEAVPSSIAGDFVDAGFTVNRLGGSDRYATSAIITASAFDAPVERAYLASGLVFPDALAGGAAAGAQDAPLLITRTDCVPQRILDELERLQMPTLTLVGGEPSLSAEVAALTSCS</sequence>
<dbReference type="InterPro" id="IPR007253">
    <property type="entry name" value="Cell_wall-bd_2"/>
</dbReference>
<dbReference type="EMBL" id="VOIR01000012">
    <property type="protein sequence ID" value="KAA6435151.1"/>
    <property type="molecule type" value="Genomic_DNA"/>
</dbReference>
<name>A0A5M8QJ33_9MICO</name>
<evidence type="ECO:0000313" key="6">
    <source>
        <dbReference type="Proteomes" id="UP000323221"/>
    </source>
</evidence>
<dbReference type="GO" id="GO:0008253">
    <property type="term" value="F:5'-nucleotidase activity"/>
    <property type="evidence" value="ECO:0007669"/>
    <property type="project" value="TreeGrafter"/>
</dbReference>
<feature type="chain" id="PRO_5024439538" evidence="2">
    <location>
        <begin position="31"/>
        <end position="970"/>
    </location>
</feature>
<dbReference type="PRINTS" id="PR01607">
    <property type="entry name" value="APYRASEFAMLY"/>
</dbReference>
<keyword evidence="6" id="KW-1185">Reference proteome</keyword>
<dbReference type="GO" id="GO:0009166">
    <property type="term" value="P:nucleotide catabolic process"/>
    <property type="evidence" value="ECO:0007669"/>
    <property type="project" value="InterPro"/>
</dbReference>
<feature type="domain" description="5'-Nucleotidase C-terminal" evidence="4">
    <location>
        <begin position="379"/>
        <end position="544"/>
    </location>
</feature>